<protein>
    <submittedName>
        <fullName evidence="2">Uncharacterized protein</fullName>
    </submittedName>
</protein>
<dbReference type="EMBL" id="NJET01000150">
    <property type="protein sequence ID" value="PHH60371.1"/>
    <property type="molecule type" value="Genomic_DNA"/>
</dbReference>
<feature type="compositionally biased region" description="Basic and acidic residues" evidence="1">
    <location>
        <begin position="228"/>
        <end position="240"/>
    </location>
</feature>
<dbReference type="AlphaFoldDB" id="A0A2C5Y0G8"/>
<feature type="compositionally biased region" description="Low complexity" evidence="1">
    <location>
        <begin position="53"/>
        <end position="66"/>
    </location>
</feature>
<feature type="compositionally biased region" description="Basic and acidic residues" evidence="1">
    <location>
        <begin position="313"/>
        <end position="323"/>
    </location>
</feature>
<feature type="region of interest" description="Disordered" evidence="1">
    <location>
        <begin position="643"/>
        <end position="724"/>
    </location>
</feature>
<comment type="caution">
    <text evidence="2">The sequence shown here is derived from an EMBL/GenBank/DDBJ whole genome shotgun (WGS) entry which is preliminary data.</text>
</comment>
<feature type="region of interest" description="Disordered" evidence="1">
    <location>
        <begin position="37"/>
        <end position="95"/>
    </location>
</feature>
<feature type="region of interest" description="Disordered" evidence="1">
    <location>
        <begin position="761"/>
        <end position="844"/>
    </location>
</feature>
<proteinExistence type="predicted"/>
<gene>
    <name evidence="2" type="ORF">CDD81_1809</name>
</gene>
<feature type="region of interest" description="Disordered" evidence="1">
    <location>
        <begin position="302"/>
        <end position="323"/>
    </location>
</feature>
<feature type="compositionally biased region" description="Basic and acidic residues" evidence="1">
    <location>
        <begin position="644"/>
        <end position="659"/>
    </location>
</feature>
<accession>A0A2C5Y0G8</accession>
<evidence type="ECO:0000313" key="3">
    <source>
        <dbReference type="Proteomes" id="UP000226192"/>
    </source>
</evidence>
<keyword evidence="3" id="KW-1185">Reference proteome</keyword>
<reference evidence="2 3" key="1">
    <citation type="submission" date="2017-06" db="EMBL/GenBank/DDBJ databases">
        <title>Ant-infecting Ophiocordyceps genomes reveal a high diversity of potential behavioral manipulation genes and a possible major role for enterotoxins.</title>
        <authorList>
            <person name="De Bekker C."/>
            <person name="Evans H.C."/>
            <person name="Brachmann A."/>
            <person name="Hughes D.P."/>
        </authorList>
    </citation>
    <scope>NUCLEOTIDE SEQUENCE [LARGE SCALE GENOMIC DNA]</scope>
    <source>
        <strain evidence="2 3">Map64</strain>
    </source>
</reference>
<organism evidence="2 3">
    <name type="scientific">Ophiocordyceps australis</name>
    <dbReference type="NCBI Taxonomy" id="1399860"/>
    <lineage>
        <taxon>Eukaryota</taxon>
        <taxon>Fungi</taxon>
        <taxon>Dikarya</taxon>
        <taxon>Ascomycota</taxon>
        <taxon>Pezizomycotina</taxon>
        <taxon>Sordariomycetes</taxon>
        <taxon>Hypocreomycetidae</taxon>
        <taxon>Hypocreales</taxon>
        <taxon>Ophiocordycipitaceae</taxon>
        <taxon>Ophiocordyceps</taxon>
    </lineage>
</organism>
<feature type="region of interest" description="Disordered" evidence="1">
    <location>
        <begin position="228"/>
        <end position="257"/>
    </location>
</feature>
<feature type="compositionally biased region" description="Polar residues" evidence="1">
    <location>
        <begin position="561"/>
        <end position="583"/>
    </location>
</feature>
<feature type="compositionally biased region" description="Low complexity" evidence="1">
    <location>
        <begin position="693"/>
        <end position="716"/>
    </location>
</feature>
<feature type="compositionally biased region" description="Low complexity" evidence="1">
    <location>
        <begin position="804"/>
        <end position="818"/>
    </location>
</feature>
<feature type="region of interest" description="Disordered" evidence="1">
    <location>
        <begin position="1"/>
        <end position="24"/>
    </location>
</feature>
<dbReference type="Proteomes" id="UP000226192">
    <property type="component" value="Unassembled WGS sequence"/>
</dbReference>
<dbReference type="OrthoDB" id="5244050at2759"/>
<sequence>MARFPFSISGRKKQGTGLQPPPQVLTSSKALKVLGSTPLSIDAAPPPHWDDGSSSALSDDSTATSLESPDLDSDKDRVPVSIAKSDSGWGPDSDVLPRLDVADCDDATQNDLLRKSRSSSTITSWYDKSKLPLSISQQTSASAMAKGLPPSTNGNYTKAYLVLNGADNMTSQFVKPKKKKPARLDLSSLVPGRRSSLAPRNSRIESFLGSDLLKSSRLSPFTSVAKDAMKQHSDNGHDHGASLIPPATTVRCGSRSSQRTMNAQPSLFDHYEQMSMLSVMKELSQEHLSPPLEDPQLEEALTEDDCQPGQLQDKQDAASESQSVRDSKCLDWLHIALPPTPPTARLLDANESLNSSTPLIAYAGSICSRQSVVSKAPTLEKGLASADLQQTSMLDLSSDSEEDVASLSTAKKSFMSAPASCKRPHTFNGEDGVVVAAALRPKRSSLAPTVSDKQSFKSAKSSKRASFATVNTYITIPNNSQGVKRPQSSLEHRANALSMLAGNTDTLQVPDVFSSRSSVLSDRSEQSMESSGHSVREARAVTLARATPSRMDDEDRDDASCSKSNNGSIAQRMSVATQSSADQLTPPLSPTSVDFCIRSARTSVDGPGKHGRLMAVTQQEAMLLAALRSGEHLVRATALAELQKTADAERSRSSRRDASAQRQSTRGKRSIASSQGSAEPAASGTWLGMPDTPSFGKTSFSSASSPSSHRSPPSRSKGNHSSVVEQTVEEVPLYFDDSEPSPDMDDVREWHAATSPIWDVASKHAKSASSKTAPTSPKLLHPESFARLSGFGDERAAPQDSGRPDSPISPDSFPSVPSGRLRRVKKAHLSAVGSSLRHDLAQGA</sequence>
<name>A0A2C5Y0G8_9HYPO</name>
<evidence type="ECO:0000256" key="1">
    <source>
        <dbReference type="SAM" id="MobiDB-lite"/>
    </source>
</evidence>
<feature type="compositionally biased region" description="Low complexity" evidence="1">
    <location>
        <begin position="767"/>
        <end position="778"/>
    </location>
</feature>
<feature type="region of interest" description="Disordered" evidence="1">
    <location>
        <begin position="515"/>
        <end position="589"/>
    </location>
</feature>
<evidence type="ECO:0000313" key="2">
    <source>
        <dbReference type="EMBL" id="PHH60371.1"/>
    </source>
</evidence>